<accession>A0ACC2WIH2</accession>
<evidence type="ECO:0000313" key="1">
    <source>
        <dbReference type="EMBL" id="KAJ9111442.1"/>
    </source>
</evidence>
<keyword evidence="2" id="KW-1185">Reference proteome</keyword>
<evidence type="ECO:0000313" key="2">
    <source>
        <dbReference type="Proteomes" id="UP001241377"/>
    </source>
</evidence>
<organism evidence="1 2">
    <name type="scientific">Naganishia cerealis</name>
    <dbReference type="NCBI Taxonomy" id="610337"/>
    <lineage>
        <taxon>Eukaryota</taxon>
        <taxon>Fungi</taxon>
        <taxon>Dikarya</taxon>
        <taxon>Basidiomycota</taxon>
        <taxon>Agaricomycotina</taxon>
        <taxon>Tremellomycetes</taxon>
        <taxon>Filobasidiales</taxon>
        <taxon>Filobasidiaceae</taxon>
        <taxon>Naganishia</taxon>
    </lineage>
</organism>
<gene>
    <name evidence="1" type="ORF">QFC19_001211</name>
</gene>
<name>A0ACC2WIH2_9TREE</name>
<protein>
    <submittedName>
        <fullName evidence="1">Uncharacterized protein</fullName>
    </submittedName>
</protein>
<sequence length="68" mass="8185">MRSYFTDKELQDWADLMLEKGIRIRKSFENYWQDQPGLDTLEQDDGGYPIATDEAYAMFEDRKRLLPY</sequence>
<proteinExistence type="predicted"/>
<dbReference type="Proteomes" id="UP001241377">
    <property type="component" value="Unassembled WGS sequence"/>
</dbReference>
<comment type="caution">
    <text evidence="1">The sequence shown here is derived from an EMBL/GenBank/DDBJ whole genome shotgun (WGS) entry which is preliminary data.</text>
</comment>
<reference evidence="1" key="1">
    <citation type="submission" date="2023-04" db="EMBL/GenBank/DDBJ databases">
        <title>Draft Genome sequencing of Naganishia species isolated from polar environments using Oxford Nanopore Technology.</title>
        <authorList>
            <person name="Leo P."/>
            <person name="Venkateswaran K."/>
        </authorList>
    </citation>
    <scope>NUCLEOTIDE SEQUENCE</scope>
    <source>
        <strain evidence="1">MNA-CCFEE 5261</strain>
    </source>
</reference>
<dbReference type="EMBL" id="JASBWR010000008">
    <property type="protein sequence ID" value="KAJ9111442.1"/>
    <property type="molecule type" value="Genomic_DNA"/>
</dbReference>